<sequence length="193" mass="22037">MGTRFQKVKKVLTGLAVAIQSMFPKPIPSRFLDPYYRFQSLDEIALAAKLGVKIDVNQATVDDWLRLPLFSIHQARFLVNLSQAGVQFYRLEDIAAALELPVQRLRPLEPILQFCYYDRSLCLNVNQVSLPELLQISVLDRPLAEAIITQRTEQGEYQDWVDFQQRLGLSGEQISTLLPYLSFIMSAKGKHPN</sequence>
<dbReference type="Proteomes" id="UP001231370">
    <property type="component" value="Unassembled WGS sequence"/>
</dbReference>
<evidence type="ECO:0000313" key="2">
    <source>
        <dbReference type="Proteomes" id="UP001231370"/>
    </source>
</evidence>
<organism evidence="1 2">
    <name type="scientific">Roseofilum halophilum BLCC-M91</name>
    <dbReference type="NCBI Taxonomy" id="3022259"/>
    <lineage>
        <taxon>Bacteria</taxon>
        <taxon>Bacillati</taxon>
        <taxon>Cyanobacteriota</taxon>
        <taxon>Cyanophyceae</taxon>
        <taxon>Desertifilales</taxon>
        <taxon>Desertifilaceae</taxon>
        <taxon>Roseofilum</taxon>
        <taxon>Roseofilum halophilum</taxon>
    </lineage>
</organism>
<comment type="caution">
    <text evidence="1">The sequence shown here is derived from an EMBL/GenBank/DDBJ whole genome shotgun (WGS) entry which is preliminary data.</text>
</comment>
<dbReference type="EMBL" id="JAQPOK010000124">
    <property type="protein sequence ID" value="MDJ1180479.1"/>
    <property type="molecule type" value="Genomic_DNA"/>
</dbReference>
<gene>
    <name evidence="1" type="ORF">PJF56_16575</name>
</gene>
<accession>A0ABT7BMR5</accession>
<protein>
    <submittedName>
        <fullName evidence="1">ComEA family DNA-binding protein</fullName>
    </submittedName>
</protein>
<reference evidence="1 2" key="1">
    <citation type="submission" date="2023-01" db="EMBL/GenBank/DDBJ databases">
        <title>Novel diversity within Roseofilum (Cyanobacteria; Desertifilaceae) from marine benthic mats with descriptions of four novel species.</title>
        <authorList>
            <person name="Wang Y."/>
            <person name="Berthold D.E."/>
            <person name="Hu J."/>
            <person name="Lefler F.W."/>
            <person name="Laughinghouse H.D. IV."/>
        </authorList>
    </citation>
    <scope>NUCLEOTIDE SEQUENCE [LARGE SCALE GENOMIC DNA]</scope>
    <source>
        <strain evidence="1 2">BLCC-M91</strain>
    </source>
</reference>
<name>A0ABT7BMR5_9CYAN</name>
<dbReference type="InterPro" id="IPR010994">
    <property type="entry name" value="RuvA_2-like"/>
</dbReference>
<dbReference type="GO" id="GO:0003677">
    <property type="term" value="F:DNA binding"/>
    <property type="evidence" value="ECO:0007669"/>
    <property type="project" value="UniProtKB-KW"/>
</dbReference>
<proteinExistence type="predicted"/>
<evidence type="ECO:0000313" key="1">
    <source>
        <dbReference type="EMBL" id="MDJ1180479.1"/>
    </source>
</evidence>
<keyword evidence="2" id="KW-1185">Reference proteome</keyword>
<dbReference type="SUPFAM" id="SSF47781">
    <property type="entry name" value="RuvA domain 2-like"/>
    <property type="match status" value="2"/>
</dbReference>
<keyword evidence="1" id="KW-0238">DNA-binding</keyword>